<dbReference type="RefSeq" id="WP_002698430.1">
    <property type="nucleotide sequence ID" value="NZ_AAWS01000017.1"/>
</dbReference>
<dbReference type="InterPro" id="IPR050300">
    <property type="entry name" value="GDXG_lipolytic_enzyme"/>
</dbReference>
<dbReference type="OrthoDB" id="755870at2"/>
<dbReference type="SUPFAM" id="SSF53474">
    <property type="entry name" value="alpha/beta-Hydrolases"/>
    <property type="match status" value="1"/>
</dbReference>
<dbReference type="Pfam" id="PF07859">
    <property type="entry name" value="Abhydrolase_3"/>
    <property type="match status" value="1"/>
</dbReference>
<dbReference type="CDD" id="cd04647">
    <property type="entry name" value="LbH_MAT_like"/>
    <property type="match status" value="1"/>
</dbReference>
<evidence type="ECO:0000259" key="3">
    <source>
        <dbReference type="Pfam" id="PF07859"/>
    </source>
</evidence>
<accession>A1ZN51</accession>
<dbReference type="InterPro" id="IPR013094">
    <property type="entry name" value="AB_hydrolase_3"/>
</dbReference>
<dbReference type="Gene3D" id="2.160.10.10">
    <property type="entry name" value="Hexapeptide repeat proteins"/>
    <property type="match status" value="1"/>
</dbReference>
<dbReference type="EMBL" id="AAWS01000017">
    <property type="protein sequence ID" value="EAY28232.1"/>
    <property type="molecule type" value="Genomic_DNA"/>
</dbReference>
<evidence type="ECO:0000256" key="1">
    <source>
        <dbReference type="ARBA" id="ARBA00010515"/>
    </source>
</evidence>
<dbReference type="PANTHER" id="PTHR48081">
    <property type="entry name" value="AB HYDROLASE SUPERFAMILY PROTEIN C4A8.06C"/>
    <property type="match status" value="1"/>
</dbReference>
<dbReference type="eggNOG" id="COG0657">
    <property type="taxonomic scope" value="Bacteria"/>
</dbReference>
<sequence>MVKNTIYQKLANKLNEILGVDKFTPKNTSIFAKLLDESLTQTYLDELEKVAHTKGENTTFSKNTVLYNPFEGESKITLGDNCDIRGELIITNYGGDISIGNDTYFGAGSQIISGHKVTIGTNGFIGYYVLIADSNHHETDPYYRERSFTKSMARDKNSMTSAEIFYQTKDNKATPHDVMTKVVVDEVKIGNHVWINPFATILKGVTIGDGAIIAAHAVVTKDVPAYSMVAGNPAKVVQTGVGFDRGTLESDRKTTNEKFSKAYPVPEGVSIVEESIQGVICYWFTPTEIKNERLILYLHGGAYVQGSLKSHQGLVADIAILTGSEILFVEYSLAPEHPYPTAVNELIKVYSWLISDEANNKKVNADNVIMMGDSAGGGLVLATQITLLNESTEQKLPALNILLSPWVDLTFSSDSWKRLIASDKVLTENGKALKEAAAMYRGVYETTHPGVSPVYADLTGLPPTLIQIGTHDSLLDDSITLADKAASAGVEVALEVYPNQPHVWHLTHKILSEDVDKGIDQKYINQAAKKSKEALDNLAAFIKHQYHE</sequence>
<keyword evidence="5" id="KW-1185">Reference proteome</keyword>
<protein>
    <submittedName>
        <fullName evidence="4">Lipolytic enzyme</fullName>
    </submittedName>
</protein>
<proteinExistence type="inferred from homology"/>
<comment type="similarity">
    <text evidence="1">Belongs to the 'GDXG' lipolytic enzyme family.</text>
</comment>
<dbReference type="InterPro" id="IPR029058">
    <property type="entry name" value="AB_hydrolase_fold"/>
</dbReference>
<gene>
    <name evidence="4" type="ORF">M23134_03493</name>
</gene>
<evidence type="ECO:0000313" key="5">
    <source>
        <dbReference type="Proteomes" id="UP000004095"/>
    </source>
</evidence>
<dbReference type="Gene3D" id="3.40.50.1820">
    <property type="entry name" value="alpha/beta hydrolase"/>
    <property type="match status" value="1"/>
</dbReference>
<dbReference type="eggNOG" id="COG0110">
    <property type="taxonomic scope" value="Bacteria"/>
</dbReference>
<comment type="caution">
    <text evidence="4">The sequence shown here is derived from an EMBL/GenBank/DDBJ whole genome shotgun (WGS) entry which is preliminary data.</text>
</comment>
<organism evidence="4 5">
    <name type="scientific">Microscilla marina ATCC 23134</name>
    <dbReference type="NCBI Taxonomy" id="313606"/>
    <lineage>
        <taxon>Bacteria</taxon>
        <taxon>Pseudomonadati</taxon>
        <taxon>Bacteroidota</taxon>
        <taxon>Cytophagia</taxon>
        <taxon>Cytophagales</taxon>
        <taxon>Microscillaceae</taxon>
        <taxon>Microscilla</taxon>
    </lineage>
</organism>
<dbReference type="Pfam" id="PF00132">
    <property type="entry name" value="Hexapep"/>
    <property type="match status" value="1"/>
</dbReference>
<dbReference type="PROSITE" id="PS01173">
    <property type="entry name" value="LIPASE_GDXG_HIS"/>
    <property type="match status" value="1"/>
</dbReference>
<evidence type="ECO:0000256" key="2">
    <source>
        <dbReference type="ARBA" id="ARBA00022801"/>
    </source>
</evidence>
<dbReference type="InterPro" id="IPR002168">
    <property type="entry name" value="Lipase_GDXG_HIS_AS"/>
</dbReference>
<dbReference type="InterPro" id="IPR001451">
    <property type="entry name" value="Hexapep"/>
</dbReference>
<dbReference type="AlphaFoldDB" id="A1ZN51"/>
<keyword evidence="2" id="KW-0378">Hydrolase</keyword>
<name>A1ZN51_MICM2</name>
<evidence type="ECO:0000313" key="4">
    <source>
        <dbReference type="EMBL" id="EAY28232.1"/>
    </source>
</evidence>
<dbReference type="SUPFAM" id="SSF51161">
    <property type="entry name" value="Trimeric LpxA-like enzymes"/>
    <property type="match status" value="1"/>
</dbReference>
<dbReference type="PANTHER" id="PTHR48081:SF30">
    <property type="entry name" value="ACETYL-HYDROLASE LIPR-RELATED"/>
    <property type="match status" value="1"/>
</dbReference>
<reference evidence="4 5" key="1">
    <citation type="submission" date="2007-01" db="EMBL/GenBank/DDBJ databases">
        <authorList>
            <person name="Haygood M."/>
            <person name="Podell S."/>
            <person name="Anderson C."/>
            <person name="Hopkinson B."/>
            <person name="Roe K."/>
            <person name="Barbeau K."/>
            <person name="Gaasterland T."/>
            <person name="Ferriera S."/>
            <person name="Johnson J."/>
            <person name="Kravitz S."/>
            <person name="Beeson K."/>
            <person name="Sutton G."/>
            <person name="Rogers Y.-H."/>
            <person name="Friedman R."/>
            <person name="Frazier M."/>
            <person name="Venter J.C."/>
        </authorList>
    </citation>
    <scope>NUCLEOTIDE SEQUENCE [LARGE SCALE GENOMIC DNA]</scope>
    <source>
        <strain evidence="4 5">ATCC 23134</strain>
    </source>
</reference>
<dbReference type="InterPro" id="IPR011004">
    <property type="entry name" value="Trimer_LpxA-like_sf"/>
</dbReference>
<dbReference type="Proteomes" id="UP000004095">
    <property type="component" value="Unassembled WGS sequence"/>
</dbReference>
<feature type="domain" description="Alpha/beta hydrolase fold-3" evidence="3">
    <location>
        <begin position="295"/>
        <end position="505"/>
    </location>
</feature>
<dbReference type="GO" id="GO:0004806">
    <property type="term" value="F:triacylglycerol lipase activity"/>
    <property type="evidence" value="ECO:0007669"/>
    <property type="project" value="TreeGrafter"/>
</dbReference>